<dbReference type="PANTHER" id="PTHR13651">
    <property type="entry name" value="PROTEIN ABITRAM"/>
    <property type="match status" value="1"/>
</dbReference>
<dbReference type="AlphaFoldDB" id="A0A1Y1JLD0"/>
<dbReference type="Proteomes" id="UP000195521">
    <property type="component" value="Unassembled WGS sequence"/>
</dbReference>
<dbReference type="GO" id="GO:0005634">
    <property type="term" value="C:nucleus"/>
    <property type="evidence" value="ECO:0007669"/>
    <property type="project" value="TreeGrafter"/>
</dbReference>
<evidence type="ECO:0000313" key="2">
    <source>
        <dbReference type="Proteomes" id="UP000195521"/>
    </source>
</evidence>
<comment type="caution">
    <text evidence="1">The sequence shown here is derived from an EMBL/GenBank/DDBJ whole genome shotgun (WGS) entry which is preliminary data.</text>
</comment>
<dbReference type="OrthoDB" id="48130at2759"/>
<dbReference type="RefSeq" id="XP_028545830.1">
    <property type="nucleotide sequence ID" value="XM_028690029.1"/>
</dbReference>
<accession>A0A1Y1JLD0</accession>
<gene>
    <name evidence="1" type="ORF">PGO_140350</name>
</gene>
<dbReference type="PANTHER" id="PTHR13651:SF0">
    <property type="entry name" value="PROTEIN ABITRAM"/>
    <property type="match status" value="1"/>
</dbReference>
<reference evidence="2" key="1">
    <citation type="submission" date="2017-04" db="EMBL/GenBank/DDBJ databases">
        <title>Plasmodium gonderi genome.</title>
        <authorList>
            <person name="Arisue N."/>
            <person name="Honma H."/>
            <person name="Kawai S."/>
            <person name="Tougan T."/>
            <person name="Tanabe K."/>
            <person name="Horii T."/>
        </authorList>
    </citation>
    <scope>NUCLEOTIDE SEQUENCE [LARGE SCALE GENOMIC DNA]</scope>
    <source>
        <strain evidence="2">ATCC 30045</strain>
    </source>
</reference>
<dbReference type="SUPFAM" id="SSF51230">
    <property type="entry name" value="Single hybrid motif"/>
    <property type="match status" value="1"/>
</dbReference>
<protein>
    <submittedName>
        <fullName evidence="1">Uncharacterized protein</fullName>
    </submittedName>
</protein>
<dbReference type="EMBL" id="BDQF01000015">
    <property type="protein sequence ID" value="GAW83241.1"/>
    <property type="molecule type" value="Genomic_DNA"/>
</dbReference>
<name>A0A1Y1JLD0_PLAGO</name>
<proteinExistence type="predicted"/>
<organism evidence="1 2">
    <name type="scientific">Plasmodium gonderi</name>
    <dbReference type="NCBI Taxonomy" id="77519"/>
    <lineage>
        <taxon>Eukaryota</taxon>
        <taxon>Sar</taxon>
        <taxon>Alveolata</taxon>
        <taxon>Apicomplexa</taxon>
        <taxon>Aconoidasida</taxon>
        <taxon>Haemosporida</taxon>
        <taxon>Plasmodiidae</taxon>
        <taxon>Plasmodium</taxon>
        <taxon>Plasmodium (Plasmodium)</taxon>
    </lineage>
</organism>
<dbReference type="InterPro" id="IPR011053">
    <property type="entry name" value="Single_hybrid_motif"/>
</dbReference>
<evidence type="ECO:0000313" key="1">
    <source>
        <dbReference type="EMBL" id="GAW83241.1"/>
    </source>
</evidence>
<dbReference type="OMA" id="WILILKC"/>
<dbReference type="GeneID" id="39749984"/>
<dbReference type="InterPro" id="IPR039169">
    <property type="entry name" value="Abitram"/>
</dbReference>
<sequence>MNKMHAHIPRSEEMYKNIVQNVLDEVCKEKLNKYYFLIKQNKLQSRDFSLSKITFRDEPILNLNDDLKENENFDLVFNNSEIFQKKSKKKRKENYLLEKLKSSNDIITDEKIVGKLNMLLKCENTNREIILKKCNLQSLHNSYSFYDNIFSQNYYIMGDEYDFQISKQLNGLSVLSLSSCNNLFFTILNELKKNNCKNLKQLINENVKVEFDQRLIQADLSGKRKRNSIYVNTNMTILKVFYKNNIYAIKNKIDGHQHDINENVIENPHLLFMNKQDAWLLILKCKEETISQRCISVTEYEKERKHIIHQYNSVLDSFEN</sequence>
<keyword evidence="2" id="KW-1185">Reference proteome</keyword>